<dbReference type="EMBL" id="GBRH01163768">
    <property type="protein sequence ID" value="JAE34128.1"/>
    <property type="molecule type" value="Transcribed_RNA"/>
</dbReference>
<reference evidence="1" key="1">
    <citation type="submission" date="2014-09" db="EMBL/GenBank/DDBJ databases">
        <authorList>
            <person name="Magalhaes I.L.F."/>
            <person name="Oliveira U."/>
            <person name="Santos F.R."/>
            <person name="Vidigal T.H.D.A."/>
            <person name="Brescovit A.D."/>
            <person name="Santos A.J."/>
        </authorList>
    </citation>
    <scope>NUCLEOTIDE SEQUENCE</scope>
    <source>
        <tissue evidence="1">Shoot tissue taken approximately 20 cm above the soil surface</tissue>
    </source>
</reference>
<sequence length="23" mass="2504">MIAGSSHCAQRCESYSSTQLTEN</sequence>
<accession>A0A0A9HMN4</accession>
<name>A0A0A9HMN4_ARUDO</name>
<reference evidence="1" key="2">
    <citation type="journal article" date="2015" name="Data Brief">
        <title>Shoot transcriptome of the giant reed, Arundo donax.</title>
        <authorList>
            <person name="Barrero R.A."/>
            <person name="Guerrero F.D."/>
            <person name="Moolhuijzen P."/>
            <person name="Goolsby J.A."/>
            <person name="Tidwell J."/>
            <person name="Bellgard S.E."/>
            <person name="Bellgard M.I."/>
        </authorList>
    </citation>
    <scope>NUCLEOTIDE SEQUENCE</scope>
    <source>
        <tissue evidence="1">Shoot tissue taken approximately 20 cm above the soil surface</tissue>
    </source>
</reference>
<proteinExistence type="predicted"/>
<evidence type="ECO:0000313" key="1">
    <source>
        <dbReference type="EMBL" id="JAE34128.1"/>
    </source>
</evidence>
<dbReference type="AlphaFoldDB" id="A0A0A9HMN4"/>
<organism evidence="1">
    <name type="scientific">Arundo donax</name>
    <name type="common">Giant reed</name>
    <name type="synonym">Donax arundinaceus</name>
    <dbReference type="NCBI Taxonomy" id="35708"/>
    <lineage>
        <taxon>Eukaryota</taxon>
        <taxon>Viridiplantae</taxon>
        <taxon>Streptophyta</taxon>
        <taxon>Embryophyta</taxon>
        <taxon>Tracheophyta</taxon>
        <taxon>Spermatophyta</taxon>
        <taxon>Magnoliopsida</taxon>
        <taxon>Liliopsida</taxon>
        <taxon>Poales</taxon>
        <taxon>Poaceae</taxon>
        <taxon>PACMAD clade</taxon>
        <taxon>Arundinoideae</taxon>
        <taxon>Arundineae</taxon>
        <taxon>Arundo</taxon>
    </lineage>
</organism>
<protein>
    <submittedName>
        <fullName evidence="1">Uncharacterized protein</fullName>
    </submittedName>
</protein>